<evidence type="ECO:0000313" key="3">
    <source>
        <dbReference type="Proteomes" id="UP001501004"/>
    </source>
</evidence>
<organism evidence="2 3">
    <name type="scientific">Leifsonella bigeumensis</name>
    <dbReference type="NCBI Taxonomy" id="433643"/>
    <lineage>
        <taxon>Bacteria</taxon>
        <taxon>Bacillati</taxon>
        <taxon>Actinomycetota</taxon>
        <taxon>Actinomycetes</taxon>
        <taxon>Micrococcales</taxon>
        <taxon>Microbacteriaceae</taxon>
        <taxon>Leifsonella</taxon>
    </lineage>
</organism>
<dbReference type="Proteomes" id="UP001501004">
    <property type="component" value="Unassembled WGS sequence"/>
</dbReference>
<evidence type="ECO:0000313" key="2">
    <source>
        <dbReference type="EMBL" id="GAA3742526.1"/>
    </source>
</evidence>
<feature type="region of interest" description="Disordered" evidence="1">
    <location>
        <begin position="1"/>
        <end position="25"/>
    </location>
</feature>
<name>A0ABP7FMF0_9MICO</name>
<evidence type="ECO:0000256" key="1">
    <source>
        <dbReference type="SAM" id="MobiDB-lite"/>
    </source>
</evidence>
<accession>A0ABP7FMF0</accession>
<gene>
    <name evidence="2" type="ORF">GCM10022239_17570</name>
</gene>
<keyword evidence="3" id="KW-1185">Reference proteome</keyword>
<sequence length="99" mass="10443">MLGHDRAQDGGFAAAGGTGHRDRHGAAVAGALELTAQLRALSLEFNDGHDARLSLIGHRIVVAHGDCAVEPAWHREPDVTPPSVSIIRWMYATPSARGA</sequence>
<reference evidence="3" key="1">
    <citation type="journal article" date="2019" name="Int. J. Syst. Evol. Microbiol.">
        <title>The Global Catalogue of Microorganisms (GCM) 10K type strain sequencing project: providing services to taxonomists for standard genome sequencing and annotation.</title>
        <authorList>
            <consortium name="The Broad Institute Genomics Platform"/>
            <consortium name="The Broad Institute Genome Sequencing Center for Infectious Disease"/>
            <person name="Wu L."/>
            <person name="Ma J."/>
        </authorList>
    </citation>
    <scope>NUCLEOTIDE SEQUENCE [LARGE SCALE GENOMIC DNA]</scope>
    <source>
        <strain evidence="3">JCM 16949</strain>
    </source>
</reference>
<proteinExistence type="predicted"/>
<dbReference type="EMBL" id="BAABAE010000003">
    <property type="protein sequence ID" value="GAA3742526.1"/>
    <property type="molecule type" value="Genomic_DNA"/>
</dbReference>
<comment type="caution">
    <text evidence="2">The sequence shown here is derived from an EMBL/GenBank/DDBJ whole genome shotgun (WGS) entry which is preliminary data.</text>
</comment>
<protein>
    <submittedName>
        <fullName evidence="2">Uncharacterized protein</fullName>
    </submittedName>
</protein>